<dbReference type="Gene3D" id="1.50.10.10">
    <property type="match status" value="1"/>
</dbReference>
<dbReference type="SUPFAM" id="SSF48208">
    <property type="entry name" value="Six-hairpin glycosidases"/>
    <property type="match status" value="1"/>
</dbReference>
<comment type="caution">
    <text evidence="2">The sequence shown here is derived from an EMBL/GenBank/DDBJ whole genome shotgun (WGS) entry which is preliminary data.</text>
</comment>
<evidence type="ECO:0000259" key="1">
    <source>
        <dbReference type="Pfam" id="PF03190"/>
    </source>
</evidence>
<dbReference type="InterPro" id="IPR024705">
    <property type="entry name" value="Ssp411"/>
</dbReference>
<evidence type="ECO:0000313" key="2">
    <source>
        <dbReference type="EMBL" id="MBT0654516.1"/>
    </source>
</evidence>
<dbReference type="Proteomes" id="UP000756860">
    <property type="component" value="Unassembled WGS sequence"/>
</dbReference>
<reference evidence="2 3" key="1">
    <citation type="submission" date="2021-05" db="EMBL/GenBank/DDBJ databases">
        <title>The draft genome of Geobacter luticola JCM 17780.</title>
        <authorList>
            <person name="Xu Z."/>
            <person name="Masuda Y."/>
            <person name="Itoh H."/>
            <person name="Senoo K."/>
        </authorList>
    </citation>
    <scope>NUCLEOTIDE SEQUENCE [LARGE SCALE GENOMIC DNA]</scope>
    <source>
        <strain evidence="2 3">JCM 17780</strain>
    </source>
</reference>
<keyword evidence="3" id="KW-1185">Reference proteome</keyword>
<organism evidence="2 3">
    <name type="scientific">Geomobilimonas luticola</name>
    <dbReference type="NCBI Taxonomy" id="1114878"/>
    <lineage>
        <taxon>Bacteria</taxon>
        <taxon>Pseudomonadati</taxon>
        <taxon>Thermodesulfobacteriota</taxon>
        <taxon>Desulfuromonadia</taxon>
        <taxon>Geobacterales</taxon>
        <taxon>Geobacteraceae</taxon>
        <taxon>Geomobilimonas</taxon>
    </lineage>
</organism>
<dbReference type="InterPro" id="IPR008928">
    <property type="entry name" value="6-hairpin_glycosidase_sf"/>
</dbReference>
<dbReference type="Gene3D" id="3.40.30.10">
    <property type="entry name" value="Glutaredoxin"/>
    <property type="match status" value="1"/>
</dbReference>
<dbReference type="PANTHER" id="PTHR42899">
    <property type="entry name" value="SPERMATOGENESIS-ASSOCIATED PROTEIN 20"/>
    <property type="match status" value="1"/>
</dbReference>
<dbReference type="CDD" id="cd02955">
    <property type="entry name" value="SSP411"/>
    <property type="match status" value="1"/>
</dbReference>
<dbReference type="InterPro" id="IPR036249">
    <property type="entry name" value="Thioredoxin-like_sf"/>
</dbReference>
<evidence type="ECO:0000313" key="3">
    <source>
        <dbReference type="Proteomes" id="UP000756860"/>
    </source>
</evidence>
<protein>
    <submittedName>
        <fullName evidence="2">Thioredoxin domain-containing protein</fullName>
    </submittedName>
</protein>
<dbReference type="InterPro" id="IPR012341">
    <property type="entry name" value="6hp_glycosidase-like_sf"/>
</dbReference>
<dbReference type="Gene3D" id="1.50.10.20">
    <property type="match status" value="1"/>
</dbReference>
<dbReference type="PIRSF" id="PIRSF006402">
    <property type="entry name" value="UCP006402_thioredoxin"/>
    <property type="match status" value="1"/>
</dbReference>
<dbReference type="RefSeq" id="WP_214176524.1">
    <property type="nucleotide sequence ID" value="NZ_JAHCVK010000011.1"/>
</dbReference>
<dbReference type="PANTHER" id="PTHR42899:SF1">
    <property type="entry name" value="SPERMATOGENESIS-ASSOCIATED PROTEIN 20"/>
    <property type="match status" value="1"/>
</dbReference>
<gene>
    <name evidence="2" type="ORF">KI810_15805</name>
</gene>
<sequence length="703" mass="77202">MNDTEFRGDCSAGAHLHPNVDRRSLPPDGGERFNRLIFATSPYLLQHAENPVDWYPWGEEAFARAATEDKPVLLSIGYATCHWCHVMAHESFADSDVAEVINRHFVAIKVDREERPDIDDRYMTVSQMMTGSGGWPLNIVMTPDRRPFFAATYIPKTRRQGMPGVVELLEKLAALWRTERDRIEESCASVMQALTQLGGPAPAELPGDGVLADAYGQLRQMYDETWGGFGTAPKFPMPHYLQFLLRIGKRTGDASLIAMVTTTLARIRQRGIFDQVGFGLHRYSVDRQWVVPHFEKMLYDQAMVTLACIEAFQATGSRNFLKMAEEVAAYVLVEMTGPEGGFYAAQDADTEGEEGRYYVWTPAEIEAVLGHDAAICCRLWGVTASGNFGGRTILNLPLSIEEFARREGVTPDLLDADLARWRERLLVARSERVRPFRDEKVLTAWNGLMIAALARLYGATGEARWLGAAERAMDFIRMRLVDGSGRLFRSYHGGRGDVPGFLEDYAAFVSGLIALYEGTLVSDHLEEAVRLSRQMLSLFQDPESGGLFDTGNDAEAVLGRSVNPYDGVTPSGTSLAALNLLKLGGVSGAADLAAAGEAVLRSAMGKAVRQPAGYLCLLMAYDYLLGPAVEISLAGDRNDPEMLAMLRVIGCRFIPRLVLRHAGGDPSFLEREGKATAYVCANEACRPPAVGAAALGRLLDEVA</sequence>
<dbReference type="EMBL" id="JAHCVK010000011">
    <property type="protein sequence ID" value="MBT0654516.1"/>
    <property type="molecule type" value="Genomic_DNA"/>
</dbReference>
<feature type="domain" description="Spermatogenesis-associated protein 20-like TRX" evidence="1">
    <location>
        <begin position="34"/>
        <end position="194"/>
    </location>
</feature>
<proteinExistence type="predicted"/>
<name>A0ABS5SGN2_9BACT</name>
<dbReference type="InterPro" id="IPR004879">
    <property type="entry name" value="Ssp411-like_TRX"/>
</dbReference>
<dbReference type="Pfam" id="PF03190">
    <property type="entry name" value="Thioredox_DsbH"/>
    <property type="match status" value="1"/>
</dbReference>
<dbReference type="SUPFAM" id="SSF52833">
    <property type="entry name" value="Thioredoxin-like"/>
    <property type="match status" value="1"/>
</dbReference>
<accession>A0ABS5SGN2</accession>